<proteinExistence type="predicted"/>
<dbReference type="RefSeq" id="WP_249504883.1">
    <property type="nucleotide sequence ID" value="NZ_CP097253.1"/>
</dbReference>
<evidence type="ECO:0000256" key="1">
    <source>
        <dbReference type="SAM" id="MobiDB-lite"/>
    </source>
</evidence>
<feature type="region of interest" description="Disordered" evidence="1">
    <location>
        <begin position="64"/>
        <end position="83"/>
    </location>
</feature>
<protein>
    <submittedName>
        <fullName evidence="2">Uncharacterized protein</fullName>
    </submittedName>
</protein>
<keyword evidence="3" id="KW-1185">Reference proteome</keyword>
<name>A0ABY5MYM0_9SPHN</name>
<dbReference type="Proteomes" id="UP000831921">
    <property type="component" value="Chromosome"/>
</dbReference>
<organism evidence="2 3">
    <name type="scientific">Sphingomonas glaciei</name>
    <dbReference type="NCBI Taxonomy" id="2938948"/>
    <lineage>
        <taxon>Bacteria</taxon>
        <taxon>Pseudomonadati</taxon>
        <taxon>Pseudomonadota</taxon>
        <taxon>Alphaproteobacteria</taxon>
        <taxon>Sphingomonadales</taxon>
        <taxon>Sphingomonadaceae</taxon>
        <taxon>Sphingomonas</taxon>
    </lineage>
</organism>
<dbReference type="EMBL" id="CP097253">
    <property type="protein sequence ID" value="UUR09119.1"/>
    <property type="molecule type" value="Genomic_DNA"/>
</dbReference>
<gene>
    <name evidence="2" type="ORF">M1K48_05750</name>
</gene>
<accession>A0ABY5MYM0</accession>
<evidence type="ECO:0000313" key="3">
    <source>
        <dbReference type="Proteomes" id="UP000831921"/>
    </source>
</evidence>
<sequence length="83" mass="8525">MLGKIAGAIIGNRIAGRNDGVKGALLGAAGARLASRGLGPLGTALAVGYGAKKLYEWNRARKANPRYPSDATPAQRSVRTHGV</sequence>
<evidence type="ECO:0000313" key="2">
    <source>
        <dbReference type="EMBL" id="UUR09119.1"/>
    </source>
</evidence>
<reference evidence="2 3" key="1">
    <citation type="submission" date="2022-05" db="EMBL/GenBank/DDBJ databases">
        <title>S8-45 Sphingomonas ultraviolaceadurans.</title>
        <authorList>
            <person name="Liu Y."/>
        </authorList>
    </citation>
    <scope>NUCLEOTIDE SEQUENCE [LARGE SCALE GENOMIC DNA]</scope>
    <source>
        <strain evidence="2 3">S8-45</strain>
    </source>
</reference>